<dbReference type="EMBL" id="BK015934">
    <property type="protein sequence ID" value="DAF85990.1"/>
    <property type="molecule type" value="Genomic_DNA"/>
</dbReference>
<organism evidence="1">
    <name type="scientific">Siphoviridae sp. ctHSY3</name>
    <dbReference type="NCBI Taxonomy" id="2825421"/>
    <lineage>
        <taxon>Viruses</taxon>
        <taxon>Duplodnaviria</taxon>
        <taxon>Heunggongvirae</taxon>
        <taxon>Uroviricota</taxon>
        <taxon>Caudoviricetes</taxon>
    </lineage>
</organism>
<reference evidence="1" key="1">
    <citation type="journal article" date="2021" name="Proc. Natl. Acad. Sci. U.S.A.">
        <title>A Catalog of Tens of Thousands of Viruses from Human Metagenomes Reveals Hidden Associations with Chronic Diseases.</title>
        <authorList>
            <person name="Tisza M.J."/>
            <person name="Buck C.B."/>
        </authorList>
    </citation>
    <scope>NUCLEOTIDE SEQUENCE</scope>
    <source>
        <strain evidence="1">CtHSY3</strain>
    </source>
</reference>
<accession>A0A8S5TUW2</accession>
<evidence type="ECO:0000313" key="1">
    <source>
        <dbReference type="EMBL" id="DAF85990.1"/>
    </source>
</evidence>
<sequence length="40" mass="4341">MPSTVARLSSSSSCHGRLPVHLLFTDGCEIPSISPSRDWL</sequence>
<name>A0A8S5TUW2_9CAUD</name>
<protein>
    <submittedName>
        <fullName evidence="1">Uncharacterized protein</fullName>
    </submittedName>
</protein>
<proteinExistence type="predicted"/>